<dbReference type="GeneID" id="23859919"/>
<organism evidence="1">
    <name type="scientific">Trypanosoma brucei gambiense (strain MHOM/CI/86/DAL972)</name>
    <dbReference type="NCBI Taxonomy" id="679716"/>
    <lineage>
        <taxon>Eukaryota</taxon>
        <taxon>Discoba</taxon>
        <taxon>Euglenozoa</taxon>
        <taxon>Kinetoplastea</taxon>
        <taxon>Metakinetoplastina</taxon>
        <taxon>Trypanosomatida</taxon>
        <taxon>Trypanosomatidae</taxon>
        <taxon>Trypanosoma</taxon>
    </lineage>
</organism>
<name>C9ZM98_TRYB9</name>
<dbReference type="EMBL" id="FN554967">
    <property type="protein sequence ID" value="CBH10771.1"/>
    <property type="molecule type" value="Genomic_DNA"/>
</dbReference>
<protein>
    <submittedName>
        <fullName evidence="1">Uncharacterized protein</fullName>
    </submittedName>
</protein>
<gene>
    <name evidence="1" type="ORF">TbgDal_IV4710</name>
</gene>
<dbReference type="RefSeq" id="XP_011773059.1">
    <property type="nucleotide sequence ID" value="XM_011774757.1"/>
</dbReference>
<dbReference type="PROSITE" id="PS51257">
    <property type="entry name" value="PROKAR_LIPOPROTEIN"/>
    <property type="match status" value="1"/>
</dbReference>
<dbReference type="KEGG" id="tbg:TbgDal_IV4710"/>
<reference evidence="1" key="1">
    <citation type="submission" date="2009-09" db="EMBL/GenBank/DDBJ databases">
        <title>The genome sequence of Trypanosoma brucei gambiense: the cause of Human African trypanosomasis.</title>
        <authorList>
            <person name="Jackson A.P."/>
            <person name="Sanders M."/>
            <person name="Berry A."/>
            <person name="McQuillan J."/>
            <person name="Aslett M.A."/>
            <person name="Quail M.A."/>
            <person name="Macleod A."/>
            <person name="Melville S.E."/>
            <person name="Gibson W."/>
            <person name="Barry J.D."/>
            <person name="Berriman M."/>
            <person name="Hertz-Fowler C."/>
        </authorList>
    </citation>
    <scope>NUCLEOTIDE SEQUENCE</scope>
    <source>
        <strain evidence="1">Dal 972 clone 1</strain>
    </source>
</reference>
<dbReference type="AlphaFoldDB" id="C9ZM98"/>
<evidence type="ECO:0000313" key="1">
    <source>
        <dbReference type="EMBL" id="CBH10771.1"/>
    </source>
</evidence>
<accession>C9ZM98</accession>
<dbReference type="Proteomes" id="UP000002316">
    <property type="component" value="Chromosome 4"/>
</dbReference>
<sequence length="122" mass="14257">MLRGNTSLPELYTQTHTHTHSFSLSLSACFFEWVNEWQREYLVGWLWGLTQPHSDDNLSVCSFSLLIHSRLWFCVIIFPLIVSCRLRPVPSPCTLVFRNFLFCFQLLLFGPVPQDFACSSFY</sequence>
<proteinExistence type="predicted"/>